<feature type="transmembrane region" description="Helical" evidence="5">
    <location>
        <begin position="231"/>
        <end position="252"/>
    </location>
</feature>
<evidence type="ECO:0000256" key="2">
    <source>
        <dbReference type="ARBA" id="ARBA00022692"/>
    </source>
</evidence>
<dbReference type="PANTHER" id="PTHR43229">
    <property type="entry name" value="NODULATION PROTEIN J"/>
    <property type="match status" value="1"/>
</dbReference>
<keyword evidence="4 5" id="KW-0472">Membrane</keyword>
<evidence type="ECO:0000313" key="8">
    <source>
        <dbReference type="Proteomes" id="UP000182409"/>
    </source>
</evidence>
<gene>
    <name evidence="7" type="ORF">SAMN05443244_1539</name>
</gene>
<protein>
    <recommendedName>
        <fullName evidence="5">Transport permease protein</fullName>
    </recommendedName>
</protein>
<proteinExistence type="inferred from homology"/>
<feature type="transmembrane region" description="Helical" evidence="5">
    <location>
        <begin position="147"/>
        <end position="169"/>
    </location>
</feature>
<feature type="domain" description="ABC transmembrane type-2" evidence="6">
    <location>
        <begin position="31"/>
        <end position="255"/>
    </location>
</feature>
<evidence type="ECO:0000313" key="7">
    <source>
        <dbReference type="EMBL" id="SEB68098.1"/>
    </source>
</evidence>
<accession>A0A1H4LC99</accession>
<dbReference type="PANTHER" id="PTHR43229:SF3">
    <property type="entry name" value="ABC-TYPE MULTIDRUG TRANSPORT SYSTEM, PERMEASE COMPONENT"/>
    <property type="match status" value="1"/>
</dbReference>
<reference evidence="7 8" key="1">
    <citation type="submission" date="2016-10" db="EMBL/GenBank/DDBJ databases">
        <authorList>
            <person name="de Groot N.N."/>
        </authorList>
    </citation>
    <scope>NUCLEOTIDE SEQUENCE [LARGE SCALE GENOMIC DNA]</scope>
    <source>
        <strain evidence="7 8">AB35.6</strain>
    </source>
</reference>
<dbReference type="OrthoDB" id="63188at2"/>
<feature type="transmembrane region" description="Helical" evidence="5">
    <location>
        <begin position="64"/>
        <end position="87"/>
    </location>
</feature>
<dbReference type="Proteomes" id="UP000182409">
    <property type="component" value="Unassembled WGS sequence"/>
</dbReference>
<comment type="similarity">
    <text evidence="5">Belongs to the ABC-2 integral membrane protein family.</text>
</comment>
<dbReference type="PIRSF" id="PIRSF006648">
    <property type="entry name" value="DrrB"/>
    <property type="match status" value="1"/>
</dbReference>
<keyword evidence="5" id="KW-0813">Transport</keyword>
<dbReference type="EMBL" id="FNSD01000001">
    <property type="protein sequence ID" value="SEB68098.1"/>
    <property type="molecule type" value="Genomic_DNA"/>
</dbReference>
<keyword evidence="2 5" id="KW-0812">Transmembrane</keyword>
<evidence type="ECO:0000256" key="5">
    <source>
        <dbReference type="RuleBase" id="RU361157"/>
    </source>
</evidence>
<name>A0A1H4LC99_9BACT</name>
<feature type="transmembrane region" description="Helical" evidence="5">
    <location>
        <begin position="32"/>
        <end position="52"/>
    </location>
</feature>
<dbReference type="InterPro" id="IPR051784">
    <property type="entry name" value="Nod_factor_ABC_transporter"/>
</dbReference>
<dbReference type="AlphaFoldDB" id="A0A1H4LC99"/>
<dbReference type="GO" id="GO:0043190">
    <property type="term" value="C:ATP-binding cassette (ABC) transporter complex"/>
    <property type="evidence" value="ECO:0007669"/>
    <property type="project" value="InterPro"/>
</dbReference>
<comment type="subcellular location">
    <subcellularLocation>
        <location evidence="5">Cell membrane</location>
        <topology evidence="5">Multi-pass membrane protein</topology>
    </subcellularLocation>
    <subcellularLocation>
        <location evidence="1">Membrane</location>
        <topology evidence="1">Multi-pass membrane protein</topology>
    </subcellularLocation>
</comment>
<organism evidence="7 8">
    <name type="scientific">Terriglobus roseus</name>
    <dbReference type="NCBI Taxonomy" id="392734"/>
    <lineage>
        <taxon>Bacteria</taxon>
        <taxon>Pseudomonadati</taxon>
        <taxon>Acidobacteriota</taxon>
        <taxon>Terriglobia</taxon>
        <taxon>Terriglobales</taxon>
        <taxon>Acidobacteriaceae</taxon>
        <taxon>Terriglobus</taxon>
    </lineage>
</organism>
<evidence type="ECO:0000259" key="6">
    <source>
        <dbReference type="PROSITE" id="PS51012"/>
    </source>
</evidence>
<dbReference type="RefSeq" id="WP_074653114.1">
    <property type="nucleotide sequence ID" value="NZ_FNSD01000001.1"/>
</dbReference>
<dbReference type="PRINTS" id="PR00164">
    <property type="entry name" value="ABC2TRNSPORT"/>
</dbReference>
<feature type="transmembrane region" description="Helical" evidence="5">
    <location>
        <begin position="175"/>
        <end position="193"/>
    </location>
</feature>
<dbReference type="InterPro" id="IPR013525">
    <property type="entry name" value="ABC2_TM"/>
</dbReference>
<sequence>MSTAAVAVHSPLTPYVKETKYEFLRLLRARSFSIATIGFPLSFYLLFGVVAAGSGPESAERATYLLATYSVFGLVGSSLFGLCSTISNERAQGWLELKQASPMPPAAYLMSKLLTAIAFGVIIFGVLLLCGTTLGHVHFTAGQTARLLMTVILGVFPFASLGILLSQVVPPNASIGFVNLIYLPMSFLSGLWFPLKGLPYWIQAIAPVWPTWHLGQLAIHNIGYPIRWSVAAHVVWLGAFSAVCLALALVLFRRSAQKA</sequence>
<keyword evidence="3 5" id="KW-1133">Transmembrane helix</keyword>
<evidence type="ECO:0000256" key="3">
    <source>
        <dbReference type="ARBA" id="ARBA00022989"/>
    </source>
</evidence>
<dbReference type="GO" id="GO:0140359">
    <property type="term" value="F:ABC-type transporter activity"/>
    <property type="evidence" value="ECO:0007669"/>
    <property type="project" value="InterPro"/>
</dbReference>
<feature type="transmembrane region" description="Helical" evidence="5">
    <location>
        <begin position="107"/>
        <end position="135"/>
    </location>
</feature>
<dbReference type="Pfam" id="PF01061">
    <property type="entry name" value="ABC2_membrane"/>
    <property type="match status" value="1"/>
</dbReference>
<dbReference type="InterPro" id="IPR047817">
    <property type="entry name" value="ABC2_TM_bact-type"/>
</dbReference>
<evidence type="ECO:0000256" key="1">
    <source>
        <dbReference type="ARBA" id="ARBA00004141"/>
    </source>
</evidence>
<dbReference type="PROSITE" id="PS51012">
    <property type="entry name" value="ABC_TM2"/>
    <property type="match status" value="1"/>
</dbReference>
<evidence type="ECO:0000256" key="4">
    <source>
        <dbReference type="ARBA" id="ARBA00023136"/>
    </source>
</evidence>
<dbReference type="InterPro" id="IPR000412">
    <property type="entry name" value="ABC_2_transport"/>
</dbReference>
<keyword evidence="5" id="KW-1003">Cell membrane</keyword>